<keyword evidence="1" id="KW-0472">Membrane</keyword>
<reference evidence="2 3" key="1">
    <citation type="submission" date="2018-06" db="EMBL/GenBank/DDBJ databases">
        <title>Comparative genomics reveals the genomic features of Rhizophagus irregularis, R. cerebriforme, R. diaphanum and Gigaspora rosea, and their symbiotic lifestyle signature.</title>
        <authorList>
            <person name="Morin E."/>
            <person name="San Clemente H."/>
            <person name="Chen E.C.H."/>
            <person name="De La Providencia I."/>
            <person name="Hainaut M."/>
            <person name="Kuo A."/>
            <person name="Kohler A."/>
            <person name="Murat C."/>
            <person name="Tang N."/>
            <person name="Roy S."/>
            <person name="Loubradou J."/>
            <person name="Henrissat B."/>
            <person name="Grigoriev I.V."/>
            <person name="Corradi N."/>
            <person name="Roux C."/>
            <person name="Martin F.M."/>
        </authorList>
    </citation>
    <scope>NUCLEOTIDE SEQUENCE [LARGE SCALE GENOMIC DNA]</scope>
    <source>
        <strain evidence="2 3">DAOM 194757</strain>
    </source>
</reference>
<evidence type="ECO:0000313" key="2">
    <source>
        <dbReference type="EMBL" id="RIB01617.1"/>
    </source>
</evidence>
<dbReference type="PANTHER" id="PTHR13132">
    <property type="entry name" value="ALPHA- 1,6 -FUCOSYLTRANSFERASE"/>
    <property type="match status" value="1"/>
</dbReference>
<comment type="caution">
    <text evidence="2">The sequence shown here is derived from an EMBL/GenBank/DDBJ whole genome shotgun (WGS) entry which is preliminary data.</text>
</comment>
<dbReference type="GO" id="GO:0006487">
    <property type="term" value="P:protein N-linked glycosylation"/>
    <property type="evidence" value="ECO:0007669"/>
    <property type="project" value="TreeGrafter"/>
</dbReference>
<feature type="transmembrane region" description="Helical" evidence="1">
    <location>
        <begin position="6"/>
        <end position="28"/>
    </location>
</feature>
<proteinExistence type="predicted"/>
<dbReference type="STRING" id="44941.A0A397TXS2"/>
<protein>
    <submittedName>
        <fullName evidence="2">Uncharacterized protein</fullName>
    </submittedName>
</protein>
<dbReference type="PANTHER" id="PTHR13132:SF29">
    <property type="entry name" value="ALPHA-(1,6)-FUCOSYLTRANSFERASE"/>
    <property type="match status" value="1"/>
</dbReference>
<dbReference type="Proteomes" id="UP000266673">
    <property type="component" value="Unassembled WGS sequence"/>
</dbReference>
<dbReference type="Gene3D" id="3.40.50.11350">
    <property type="match status" value="1"/>
</dbReference>
<dbReference type="OrthoDB" id="2413580at2759"/>
<sequence length="483" mass="56147">MLKYMIYILWILIFSSLTFLIITSKVSYSIKDLTITKKTANHINIEKENYANADYVNIENVNDVKIENLDKATNHTFIVNVTLENVGMKKYLEAKYSEFDIVYNEYVKKHNRIVAELLNPSSNLSELPKVVVVIPDMKTGYGNRLPGIVCGFLYSLITDRLFFIWGYNNFEDYYEKDFNHNWNVVINLYKNTTYRYMHYLNQYNDFQLVTRGNLSNEDISSHDILYVYTWDYACAPITSNPHYKKWFDKIIPDYKVFTTISLKLLRLHPNINKQIETFAEKNFSNYAIGIHLREKKLLDGMIIPVGHYSEVVNMLIIGMKNMNISIFVAADSNNGRTKLINSLRKAFNHHNNNSINIVYTEENLDSVNPVSLNPGSEVGALIDMKLLSLCDDLVITYSSSFGFIAAGWSQKASRQRGPFVIMPVKDLDSDLWLVDKIWMWGAMSSEPCMYLSKELIENEDEETVKTFKTNPLWMHFSQCHWYA</sequence>
<accession>A0A397TXS2</accession>
<organism evidence="2 3">
    <name type="scientific">Gigaspora rosea</name>
    <dbReference type="NCBI Taxonomy" id="44941"/>
    <lineage>
        <taxon>Eukaryota</taxon>
        <taxon>Fungi</taxon>
        <taxon>Fungi incertae sedis</taxon>
        <taxon>Mucoromycota</taxon>
        <taxon>Glomeromycotina</taxon>
        <taxon>Glomeromycetes</taxon>
        <taxon>Diversisporales</taxon>
        <taxon>Gigasporaceae</taxon>
        <taxon>Gigaspora</taxon>
    </lineage>
</organism>
<dbReference type="AlphaFoldDB" id="A0A397TXS2"/>
<dbReference type="GO" id="GO:0046921">
    <property type="term" value="F:alpha-(1-&gt;6)-fucosyltransferase activity"/>
    <property type="evidence" value="ECO:0007669"/>
    <property type="project" value="TreeGrafter"/>
</dbReference>
<name>A0A397TXS2_9GLOM</name>
<dbReference type="EMBL" id="QKWP01003027">
    <property type="protein sequence ID" value="RIB01617.1"/>
    <property type="molecule type" value="Genomic_DNA"/>
</dbReference>
<keyword evidence="3" id="KW-1185">Reference proteome</keyword>
<evidence type="ECO:0000256" key="1">
    <source>
        <dbReference type="SAM" id="Phobius"/>
    </source>
</evidence>
<evidence type="ECO:0000313" key="3">
    <source>
        <dbReference type="Proteomes" id="UP000266673"/>
    </source>
</evidence>
<keyword evidence="1" id="KW-0812">Transmembrane</keyword>
<keyword evidence="1" id="KW-1133">Transmembrane helix</keyword>
<gene>
    <name evidence="2" type="ORF">C2G38_2127189</name>
</gene>